<feature type="domain" description="M23ase beta-sheet core" evidence="1">
    <location>
        <begin position="27"/>
        <end position="125"/>
    </location>
</feature>
<gene>
    <name evidence="2" type="ORF">G7068_13730</name>
</gene>
<dbReference type="EMBL" id="CP049863">
    <property type="protein sequence ID" value="QIK64139.1"/>
    <property type="molecule type" value="Genomic_DNA"/>
</dbReference>
<dbReference type="PANTHER" id="PTHR21666:SF270">
    <property type="entry name" value="MUREIN HYDROLASE ACTIVATOR ENVC"/>
    <property type="match status" value="1"/>
</dbReference>
<sequence length="225" mass="24350">MAQLYYPLDPALVSEWPGPRDGGSWWHYGTDFAVGVGTPLAASFDGQVVFAGGDGARGQINGVWANGEGLTVDIRRSDGLIARYGHLSRIDVQYGQWVTAGQIIGLSGNSGYTTGPHCHWELRWDRAWSGGAWAHPHNLGAIALPKHAAPAKPAAPTPKRKEHNMLMAFYEHAAGKGQGRWLIFGPKFQMELSTQRAADAFAKQLGVTPFVTDGGGWAKFKRVSK</sequence>
<dbReference type="SUPFAM" id="SSF51261">
    <property type="entry name" value="Duplicated hybrid motif"/>
    <property type="match status" value="1"/>
</dbReference>
<evidence type="ECO:0000313" key="3">
    <source>
        <dbReference type="Proteomes" id="UP000502677"/>
    </source>
</evidence>
<dbReference type="InterPro" id="IPR050570">
    <property type="entry name" value="Cell_wall_metabolism_enzyme"/>
</dbReference>
<protein>
    <submittedName>
        <fullName evidence="2">M23 family metallopeptidase</fullName>
    </submittedName>
</protein>
<evidence type="ECO:0000313" key="2">
    <source>
        <dbReference type="EMBL" id="QIK64139.1"/>
    </source>
</evidence>
<dbReference type="InterPro" id="IPR011055">
    <property type="entry name" value="Dup_hybrid_motif"/>
</dbReference>
<evidence type="ECO:0000259" key="1">
    <source>
        <dbReference type="Pfam" id="PF01551"/>
    </source>
</evidence>
<dbReference type="Gene3D" id="2.70.70.10">
    <property type="entry name" value="Glucose Permease (Domain IIA)"/>
    <property type="match status" value="1"/>
</dbReference>
<name>A0A6G7XI68_9MICO</name>
<dbReference type="InterPro" id="IPR016047">
    <property type="entry name" value="M23ase_b-sheet_dom"/>
</dbReference>
<proteinExistence type="predicted"/>
<dbReference type="Proteomes" id="UP000502677">
    <property type="component" value="Chromosome"/>
</dbReference>
<dbReference type="Pfam" id="PF01551">
    <property type="entry name" value="Peptidase_M23"/>
    <property type="match status" value="1"/>
</dbReference>
<dbReference type="PANTHER" id="PTHR21666">
    <property type="entry name" value="PEPTIDASE-RELATED"/>
    <property type="match status" value="1"/>
</dbReference>
<organism evidence="2 3">
    <name type="scientific">Leucobacter viscericola</name>
    <dbReference type="NCBI Taxonomy" id="2714935"/>
    <lineage>
        <taxon>Bacteria</taxon>
        <taxon>Bacillati</taxon>
        <taxon>Actinomycetota</taxon>
        <taxon>Actinomycetes</taxon>
        <taxon>Micrococcales</taxon>
        <taxon>Microbacteriaceae</taxon>
        <taxon>Leucobacter</taxon>
    </lineage>
</organism>
<dbReference type="AlphaFoldDB" id="A0A6G7XI68"/>
<reference evidence="2 3" key="1">
    <citation type="submission" date="2020-03" db="EMBL/GenBank/DDBJ databases">
        <title>Leucobacter sp. nov., isolated from beetles.</title>
        <authorList>
            <person name="Hyun D.-W."/>
            <person name="Bae J.-W."/>
        </authorList>
    </citation>
    <scope>NUCLEOTIDE SEQUENCE [LARGE SCALE GENOMIC DNA]</scope>
    <source>
        <strain evidence="2 3">HDW9C</strain>
    </source>
</reference>
<dbReference type="GO" id="GO:0004222">
    <property type="term" value="F:metalloendopeptidase activity"/>
    <property type="evidence" value="ECO:0007669"/>
    <property type="project" value="TreeGrafter"/>
</dbReference>
<accession>A0A6G7XI68</accession>
<dbReference type="KEGG" id="lvi:G7068_13730"/>
<dbReference type="CDD" id="cd12797">
    <property type="entry name" value="M23_peptidase"/>
    <property type="match status" value="1"/>
</dbReference>
<dbReference type="RefSeq" id="WP_166292478.1">
    <property type="nucleotide sequence ID" value="NZ_CP049863.1"/>
</dbReference>
<keyword evidence="3" id="KW-1185">Reference proteome</keyword>